<accession>A0A8S1N6Z8</accession>
<proteinExistence type="predicted"/>
<feature type="region of interest" description="Disordered" evidence="1">
    <location>
        <begin position="203"/>
        <end position="239"/>
    </location>
</feature>
<sequence length="239" mass="28852">MFALTRAFKFQQPIFAFSKFQLLQDKYFLPIKPKKLRNIEQEVHDKALQEWIQTYQPPKRITPLSEKILYYQNKFPHLKAKWGDLFKAIKQLPAEEQAKDQEIINKNIQEKKQVYQQLLEEYENKFYVKKGAYTLQQMYFQSLKNVNLKQQWVLFHQLTEEEKQKYQALADQENKKLAEKKQKLAEMYGISLKQLKKELTQLKQQSRMEKEQKKTSFFYSSSSSSDDEKSKEKKQEEQN</sequence>
<feature type="compositionally biased region" description="Basic and acidic residues" evidence="1">
    <location>
        <begin position="203"/>
        <end position="214"/>
    </location>
</feature>
<dbReference type="Proteomes" id="UP000692954">
    <property type="component" value="Unassembled WGS sequence"/>
</dbReference>
<evidence type="ECO:0000313" key="2">
    <source>
        <dbReference type="EMBL" id="CAD8085811.1"/>
    </source>
</evidence>
<dbReference type="EMBL" id="CAJJDN010000049">
    <property type="protein sequence ID" value="CAD8085811.1"/>
    <property type="molecule type" value="Genomic_DNA"/>
</dbReference>
<comment type="caution">
    <text evidence="2">The sequence shown here is derived from an EMBL/GenBank/DDBJ whole genome shotgun (WGS) entry which is preliminary data.</text>
</comment>
<dbReference type="OrthoDB" id="306021at2759"/>
<feature type="compositionally biased region" description="Basic and acidic residues" evidence="1">
    <location>
        <begin position="226"/>
        <end position="239"/>
    </location>
</feature>
<protein>
    <submittedName>
        <fullName evidence="2">Uncharacterized protein</fullName>
    </submittedName>
</protein>
<name>A0A8S1N6Z8_9CILI</name>
<organism evidence="2 3">
    <name type="scientific">Paramecium sonneborni</name>
    <dbReference type="NCBI Taxonomy" id="65129"/>
    <lineage>
        <taxon>Eukaryota</taxon>
        <taxon>Sar</taxon>
        <taxon>Alveolata</taxon>
        <taxon>Ciliophora</taxon>
        <taxon>Intramacronucleata</taxon>
        <taxon>Oligohymenophorea</taxon>
        <taxon>Peniculida</taxon>
        <taxon>Parameciidae</taxon>
        <taxon>Paramecium</taxon>
    </lineage>
</organism>
<evidence type="ECO:0000313" key="3">
    <source>
        <dbReference type="Proteomes" id="UP000692954"/>
    </source>
</evidence>
<dbReference type="AlphaFoldDB" id="A0A8S1N6Z8"/>
<evidence type="ECO:0000256" key="1">
    <source>
        <dbReference type="SAM" id="MobiDB-lite"/>
    </source>
</evidence>
<keyword evidence="3" id="KW-1185">Reference proteome</keyword>
<reference evidence="2" key="1">
    <citation type="submission" date="2021-01" db="EMBL/GenBank/DDBJ databases">
        <authorList>
            <consortium name="Genoscope - CEA"/>
            <person name="William W."/>
        </authorList>
    </citation>
    <scope>NUCLEOTIDE SEQUENCE</scope>
</reference>
<gene>
    <name evidence="2" type="ORF">PSON_ATCC_30995.1.T0490028</name>
</gene>